<accession>A0A0B1S5Z6</accession>
<name>A0A0B1S5Z6_OESDE</name>
<dbReference type="AlphaFoldDB" id="A0A0B1S5Z6"/>
<dbReference type="EMBL" id="KN605684">
    <property type="protein sequence ID" value="KHJ79311.1"/>
    <property type="molecule type" value="Genomic_DNA"/>
</dbReference>
<keyword evidence="2" id="KW-1185">Reference proteome</keyword>
<evidence type="ECO:0000313" key="1">
    <source>
        <dbReference type="EMBL" id="KHJ79311.1"/>
    </source>
</evidence>
<organism evidence="1 2">
    <name type="scientific">Oesophagostomum dentatum</name>
    <name type="common">Nodular worm</name>
    <dbReference type="NCBI Taxonomy" id="61180"/>
    <lineage>
        <taxon>Eukaryota</taxon>
        <taxon>Metazoa</taxon>
        <taxon>Ecdysozoa</taxon>
        <taxon>Nematoda</taxon>
        <taxon>Chromadorea</taxon>
        <taxon>Rhabditida</taxon>
        <taxon>Rhabditina</taxon>
        <taxon>Rhabditomorpha</taxon>
        <taxon>Strongyloidea</taxon>
        <taxon>Strongylidae</taxon>
        <taxon>Oesophagostomum</taxon>
    </lineage>
</organism>
<protein>
    <submittedName>
        <fullName evidence="1">Uncharacterized protein</fullName>
    </submittedName>
</protein>
<sequence length="236" mass="25826">MFRAPLKKEDCIDDQAGVQRRGGVQLNHSPRRSVKSRFCSEPGGALLLQQAMELEYPRFIGESSKTPKTSLVDVAHKALEARLQSTGKECLIKESKAMMQRLSTNKIGPASNSAVLFTTAERPVCTHSTSVIVDVHQVASNEPCRQFGGETALATAVADAAYCQLTKTRSSLDPSVTQKHTHGLVEEAYQRTVAPERTMLKPLDQPAKCPREDGISTAAVAPDRYPFKIPVLIFAY</sequence>
<evidence type="ECO:0000313" key="2">
    <source>
        <dbReference type="Proteomes" id="UP000053660"/>
    </source>
</evidence>
<dbReference type="Proteomes" id="UP000053660">
    <property type="component" value="Unassembled WGS sequence"/>
</dbReference>
<proteinExistence type="predicted"/>
<reference evidence="1 2" key="1">
    <citation type="submission" date="2014-03" db="EMBL/GenBank/DDBJ databases">
        <title>Draft genome of the hookworm Oesophagostomum dentatum.</title>
        <authorList>
            <person name="Mitreva M."/>
        </authorList>
    </citation>
    <scope>NUCLEOTIDE SEQUENCE [LARGE SCALE GENOMIC DNA]</scope>
    <source>
        <strain evidence="1 2">OD-Hann</strain>
    </source>
</reference>
<gene>
    <name evidence="1" type="ORF">OESDEN_21044</name>
</gene>